<proteinExistence type="inferred from homology"/>
<evidence type="ECO:0000256" key="4">
    <source>
        <dbReference type="ARBA" id="ARBA00022989"/>
    </source>
</evidence>
<comment type="caution">
    <text evidence="7">The sequence shown here is derived from an EMBL/GenBank/DDBJ whole genome shotgun (WGS) entry which is preliminary data.</text>
</comment>
<feature type="transmembrane region" description="Helical" evidence="6">
    <location>
        <begin position="54"/>
        <end position="74"/>
    </location>
</feature>
<evidence type="ECO:0000256" key="6">
    <source>
        <dbReference type="SAM" id="Phobius"/>
    </source>
</evidence>
<protein>
    <submittedName>
        <fullName evidence="7">MATE family efflux transporter</fullName>
    </submittedName>
</protein>
<evidence type="ECO:0000256" key="3">
    <source>
        <dbReference type="ARBA" id="ARBA00022692"/>
    </source>
</evidence>
<evidence type="ECO:0000256" key="2">
    <source>
        <dbReference type="ARBA" id="ARBA00010199"/>
    </source>
</evidence>
<feature type="transmembrane region" description="Helical" evidence="6">
    <location>
        <begin position="144"/>
        <end position="165"/>
    </location>
</feature>
<accession>A0ABT1LAX6</accession>
<dbReference type="InterPro" id="IPR044644">
    <property type="entry name" value="DinF-like"/>
</dbReference>
<name>A0ABT1LAX6_9HYPH</name>
<dbReference type="NCBIfam" id="TIGR00797">
    <property type="entry name" value="matE"/>
    <property type="match status" value="1"/>
</dbReference>
<dbReference type="EMBL" id="JANCLU010000004">
    <property type="protein sequence ID" value="MCP8938108.1"/>
    <property type="molecule type" value="Genomic_DNA"/>
</dbReference>
<comment type="subcellular location">
    <subcellularLocation>
        <location evidence="1">Membrane</location>
        <topology evidence="1">Multi-pass membrane protein</topology>
    </subcellularLocation>
</comment>
<evidence type="ECO:0000313" key="7">
    <source>
        <dbReference type="EMBL" id="MCP8938108.1"/>
    </source>
</evidence>
<feature type="transmembrane region" description="Helical" evidence="6">
    <location>
        <begin position="252"/>
        <end position="270"/>
    </location>
</feature>
<comment type="similarity">
    <text evidence="2">Belongs to the multi antimicrobial extrusion (MATE) (TC 2.A.66.1) family.</text>
</comment>
<dbReference type="RefSeq" id="WP_254739677.1">
    <property type="nucleotide sequence ID" value="NZ_JANCLU010000004.1"/>
</dbReference>
<evidence type="ECO:0000313" key="8">
    <source>
        <dbReference type="Proteomes" id="UP001205890"/>
    </source>
</evidence>
<dbReference type="InterPro" id="IPR002528">
    <property type="entry name" value="MATE_fam"/>
</dbReference>
<feature type="transmembrane region" description="Helical" evidence="6">
    <location>
        <begin position="362"/>
        <end position="381"/>
    </location>
</feature>
<keyword evidence="8" id="KW-1185">Reference proteome</keyword>
<evidence type="ECO:0000256" key="5">
    <source>
        <dbReference type="ARBA" id="ARBA00023136"/>
    </source>
</evidence>
<evidence type="ECO:0000256" key="1">
    <source>
        <dbReference type="ARBA" id="ARBA00004141"/>
    </source>
</evidence>
<organism evidence="7 8">
    <name type="scientific">Alsobacter ponti</name>
    <dbReference type="NCBI Taxonomy" id="2962936"/>
    <lineage>
        <taxon>Bacteria</taxon>
        <taxon>Pseudomonadati</taxon>
        <taxon>Pseudomonadota</taxon>
        <taxon>Alphaproteobacteria</taxon>
        <taxon>Hyphomicrobiales</taxon>
        <taxon>Alsobacteraceae</taxon>
        <taxon>Alsobacter</taxon>
    </lineage>
</organism>
<feature type="transmembrane region" description="Helical" evidence="6">
    <location>
        <begin position="393"/>
        <end position="412"/>
    </location>
</feature>
<feature type="transmembrane region" description="Helical" evidence="6">
    <location>
        <begin position="198"/>
        <end position="222"/>
    </location>
</feature>
<feature type="transmembrane region" description="Helical" evidence="6">
    <location>
        <begin position="104"/>
        <end position="124"/>
    </location>
</feature>
<dbReference type="PANTHER" id="PTHR42893">
    <property type="entry name" value="PROTEIN DETOXIFICATION 44, CHLOROPLASTIC-RELATED"/>
    <property type="match status" value="1"/>
</dbReference>
<keyword evidence="5 6" id="KW-0472">Membrane</keyword>
<reference evidence="7 8" key="1">
    <citation type="submission" date="2022-07" db="EMBL/GenBank/DDBJ databases">
        <authorList>
            <person name="Li W.-J."/>
            <person name="Deng Q.-Q."/>
        </authorList>
    </citation>
    <scope>NUCLEOTIDE SEQUENCE [LARGE SCALE GENOMIC DNA]</scope>
    <source>
        <strain evidence="7 8">SYSU M60028</strain>
    </source>
</reference>
<dbReference type="Proteomes" id="UP001205890">
    <property type="component" value="Unassembled WGS sequence"/>
</dbReference>
<dbReference type="PANTHER" id="PTHR42893:SF46">
    <property type="entry name" value="PROTEIN DETOXIFICATION 44, CHLOROPLASTIC"/>
    <property type="match status" value="1"/>
</dbReference>
<feature type="transmembrane region" description="Helical" evidence="6">
    <location>
        <begin position="172"/>
        <end position="192"/>
    </location>
</feature>
<sequence>MNDTQPPVDAPRARAVDARLGVIVRLAAPVMLAHLTEPLLGLVDATVIGRLGQVHLLGAVAIGAIVFDVLFWGLGSLRLSTAGLTAQAYGAGDDREVARAMARALTLAGLLGAALIALQVPIAAATLRLMEASPPVAEAARVYIFIRIWSAPFALANYAVLGSLVGRARTDLALGLQVFINLSKIGFTLAFVPGLGWGIAGAASATVIAEILGAAAGLTLLARIGALPRGISLAEVLEARALKRMLAVNRDVAIRTLALLTAFGFFTAQGARSGDLTLAANAVLYNLFLFGSYFLDGFATAAEQLCGQAIGARDEGGFRKAARSVLALSVGAGAAVTLILLAGGTAFIDFVSTNPDVRREAAAYLLFAALTPLVGATAFAFDGIFIGATWTRAMRNLMLISLALYLATFYAARGWSNAGLWTAFLVFLGSRGIGQALTFTPMTRRAFRKAR</sequence>
<keyword evidence="4 6" id="KW-1133">Transmembrane helix</keyword>
<feature type="transmembrane region" description="Helical" evidence="6">
    <location>
        <begin position="325"/>
        <end position="350"/>
    </location>
</feature>
<keyword evidence="3 6" id="KW-0812">Transmembrane</keyword>
<gene>
    <name evidence="7" type="ORF">NK718_06240</name>
</gene>
<dbReference type="CDD" id="cd13136">
    <property type="entry name" value="MATE_DinF_like"/>
    <property type="match status" value="1"/>
</dbReference>
<feature type="transmembrane region" description="Helical" evidence="6">
    <location>
        <begin position="276"/>
        <end position="295"/>
    </location>
</feature>
<dbReference type="Pfam" id="PF01554">
    <property type="entry name" value="MatE"/>
    <property type="match status" value="2"/>
</dbReference>
<feature type="transmembrane region" description="Helical" evidence="6">
    <location>
        <begin position="418"/>
        <end position="439"/>
    </location>
</feature>